<dbReference type="GO" id="GO:0032259">
    <property type="term" value="P:methylation"/>
    <property type="evidence" value="ECO:0007669"/>
    <property type="project" value="UniProtKB-KW"/>
</dbReference>
<evidence type="ECO:0000313" key="3">
    <source>
        <dbReference type="Proteomes" id="UP000055060"/>
    </source>
</evidence>
<dbReference type="GO" id="GO:0008168">
    <property type="term" value="F:methyltransferase activity"/>
    <property type="evidence" value="ECO:0007669"/>
    <property type="project" value="UniProtKB-KW"/>
</dbReference>
<dbReference type="CDD" id="cd02440">
    <property type="entry name" value="AdoMet_MTases"/>
    <property type="match status" value="1"/>
</dbReference>
<dbReference type="AlphaFoldDB" id="A0A0S7BHY1"/>
<accession>A0A0S7BHY1</accession>
<sequence>MSKDDSRRWNARYRDQFYDVEPLPRPILESALPYLKPDGLALDLAMGLGVNARWLVERGFRVLGVDVSSEAIIYAKKRCPQLMAVLADLDDLFLPSRSFSTILNFYFLKRDLILDFTRMIQPGGIAIVETLTIDMLTLNPEVPAEFLLQKGELPGLFKNWKILLYQEGWRPANHGGQKSVASLIAQFPN</sequence>
<keyword evidence="2" id="KW-0489">Methyltransferase</keyword>
<keyword evidence="3" id="KW-1185">Reference proteome</keyword>
<dbReference type="InterPro" id="IPR029063">
    <property type="entry name" value="SAM-dependent_MTases_sf"/>
</dbReference>
<protein>
    <submittedName>
        <fullName evidence="2">Protein containg methyltransferase domain</fullName>
    </submittedName>
</protein>
<dbReference type="EMBL" id="DF967972">
    <property type="protein sequence ID" value="GAP14692.1"/>
    <property type="molecule type" value="Genomic_DNA"/>
</dbReference>
<dbReference type="Pfam" id="PF13649">
    <property type="entry name" value="Methyltransf_25"/>
    <property type="match status" value="1"/>
</dbReference>
<proteinExistence type="predicted"/>
<evidence type="ECO:0000259" key="1">
    <source>
        <dbReference type="Pfam" id="PF13649"/>
    </source>
</evidence>
<keyword evidence="2" id="KW-0808">Transferase</keyword>
<organism evidence="2">
    <name type="scientific">Longilinea arvoryzae</name>
    <dbReference type="NCBI Taxonomy" id="360412"/>
    <lineage>
        <taxon>Bacteria</taxon>
        <taxon>Bacillati</taxon>
        <taxon>Chloroflexota</taxon>
        <taxon>Anaerolineae</taxon>
        <taxon>Anaerolineales</taxon>
        <taxon>Anaerolineaceae</taxon>
        <taxon>Longilinea</taxon>
    </lineage>
</organism>
<dbReference type="RefSeq" id="WP_075073930.1">
    <property type="nucleotide sequence ID" value="NZ_DF967972.1"/>
</dbReference>
<dbReference type="InterPro" id="IPR041698">
    <property type="entry name" value="Methyltransf_25"/>
</dbReference>
<dbReference type="Gene3D" id="3.40.50.150">
    <property type="entry name" value="Vaccinia Virus protein VP39"/>
    <property type="match status" value="1"/>
</dbReference>
<name>A0A0S7BHY1_9CHLR</name>
<gene>
    <name evidence="2" type="ORF">LARV_02466</name>
</gene>
<dbReference type="SUPFAM" id="SSF53335">
    <property type="entry name" value="S-adenosyl-L-methionine-dependent methyltransferases"/>
    <property type="match status" value="1"/>
</dbReference>
<feature type="domain" description="Methyltransferase" evidence="1">
    <location>
        <begin position="42"/>
        <end position="124"/>
    </location>
</feature>
<dbReference type="Proteomes" id="UP000055060">
    <property type="component" value="Unassembled WGS sequence"/>
</dbReference>
<evidence type="ECO:0000313" key="2">
    <source>
        <dbReference type="EMBL" id="GAP14692.1"/>
    </source>
</evidence>
<reference evidence="2" key="1">
    <citation type="submission" date="2015-07" db="EMBL/GenBank/DDBJ databases">
        <title>Draft Genome Sequences of Anaerolinea thermolimosa IMO-1, Bellilinea caldifistulae GOMI-1, Leptolinea tardivitalis YMTK-2, Levilinea saccharolytica KIBI-1,Longilinea arvoryzae KOME-1, Previously Described as Members of the Anaerolineaceae (Chloroflexi).</title>
        <authorList>
            <person name="Sekiguchi Y."/>
            <person name="Ohashi A."/>
            <person name="Matsuura N."/>
            <person name="Tourlousse M.D."/>
        </authorList>
    </citation>
    <scope>NUCLEOTIDE SEQUENCE [LARGE SCALE GENOMIC DNA]</scope>
    <source>
        <strain evidence="2">KOME-1</strain>
    </source>
</reference>
<dbReference type="STRING" id="360412.LARV_02466"/>